<keyword evidence="1" id="KW-1133">Transmembrane helix</keyword>
<sequence length="150" mass="16518">MSILVAFLHHLAAFTLVSALLAEAVFIAQPITMSSARSLRFLDALYGMSATLILVIGVLRVMYFEKGADYYLHSHAFLFKMAVFAVVGLISIYPTVVFLRWGKTIKQNRIPALSGTELKNIRRVIRLELCGIVLIILNAVLMAKGTGFSG</sequence>
<feature type="transmembrane region" description="Helical" evidence="1">
    <location>
        <begin position="76"/>
        <end position="101"/>
    </location>
</feature>
<proteinExistence type="predicted"/>
<dbReference type="Proteomes" id="UP000654304">
    <property type="component" value="Unassembled WGS sequence"/>
</dbReference>
<feature type="transmembrane region" description="Helical" evidence="1">
    <location>
        <begin position="121"/>
        <end position="141"/>
    </location>
</feature>
<organism evidence="2 3">
    <name type="scientific">Undibacterium curvum</name>
    <dbReference type="NCBI Taxonomy" id="2762294"/>
    <lineage>
        <taxon>Bacteria</taxon>
        <taxon>Pseudomonadati</taxon>
        <taxon>Pseudomonadota</taxon>
        <taxon>Betaproteobacteria</taxon>
        <taxon>Burkholderiales</taxon>
        <taxon>Oxalobacteraceae</taxon>
        <taxon>Undibacterium</taxon>
    </lineage>
</organism>
<keyword evidence="3" id="KW-1185">Reference proteome</keyword>
<accession>A0ABR6ZZY1</accession>
<keyword evidence="1" id="KW-0472">Membrane</keyword>
<reference evidence="2 3" key="1">
    <citation type="submission" date="2020-08" db="EMBL/GenBank/DDBJ databases">
        <title>Novel species isolated from subtropical streams in China.</title>
        <authorList>
            <person name="Lu H."/>
        </authorList>
    </citation>
    <scope>NUCLEOTIDE SEQUENCE [LARGE SCALE GENOMIC DNA]</scope>
    <source>
        <strain evidence="2 3">CY22W</strain>
    </source>
</reference>
<keyword evidence="1" id="KW-0812">Transmembrane</keyword>
<dbReference type="RefSeq" id="WP_186902123.1">
    <property type="nucleotide sequence ID" value="NZ_JACOGD010000001.1"/>
</dbReference>
<gene>
    <name evidence="2" type="ORF">H8K43_00955</name>
</gene>
<dbReference type="InterPro" id="IPR018706">
    <property type="entry name" value="DUF2214_membrane"/>
</dbReference>
<evidence type="ECO:0000256" key="1">
    <source>
        <dbReference type="SAM" id="Phobius"/>
    </source>
</evidence>
<evidence type="ECO:0000313" key="3">
    <source>
        <dbReference type="Proteomes" id="UP000654304"/>
    </source>
</evidence>
<dbReference type="Pfam" id="PF09980">
    <property type="entry name" value="DUF2214"/>
    <property type="match status" value="1"/>
</dbReference>
<name>A0ABR6ZZY1_9BURK</name>
<comment type="caution">
    <text evidence="2">The sequence shown here is derived from an EMBL/GenBank/DDBJ whole genome shotgun (WGS) entry which is preliminary data.</text>
</comment>
<evidence type="ECO:0000313" key="2">
    <source>
        <dbReference type="EMBL" id="MBC3930226.1"/>
    </source>
</evidence>
<protein>
    <submittedName>
        <fullName evidence="2">DUF2214 family protein</fullName>
    </submittedName>
</protein>
<dbReference type="EMBL" id="JACOGD010000001">
    <property type="protein sequence ID" value="MBC3930226.1"/>
    <property type="molecule type" value="Genomic_DNA"/>
</dbReference>
<feature type="transmembrane region" description="Helical" evidence="1">
    <location>
        <begin position="44"/>
        <end position="64"/>
    </location>
</feature>